<dbReference type="EMBL" id="CACRXK020005988">
    <property type="protein sequence ID" value="CAB4008002.1"/>
    <property type="molecule type" value="Genomic_DNA"/>
</dbReference>
<dbReference type="Pfam" id="PF22633">
    <property type="entry name" value="F5_F8_type_C_2"/>
    <property type="match status" value="1"/>
</dbReference>
<evidence type="ECO:0000256" key="5">
    <source>
        <dbReference type="ARBA" id="ARBA00022734"/>
    </source>
</evidence>
<evidence type="ECO:0000256" key="6">
    <source>
        <dbReference type="ARBA" id="ARBA00022837"/>
    </source>
</evidence>
<reference evidence="8" key="1">
    <citation type="submission" date="2020-04" db="EMBL/GenBank/DDBJ databases">
        <authorList>
            <person name="Alioto T."/>
            <person name="Alioto T."/>
            <person name="Gomez Garrido J."/>
        </authorList>
    </citation>
    <scope>NUCLEOTIDE SEQUENCE</scope>
    <source>
        <strain evidence="8">A484AB</strain>
    </source>
</reference>
<organism evidence="8 9">
    <name type="scientific">Paramuricea clavata</name>
    <name type="common">Red gorgonian</name>
    <name type="synonym">Violescent sea-whip</name>
    <dbReference type="NCBI Taxonomy" id="317549"/>
    <lineage>
        <taxon>Eukaryota</taxon>
        <taxon>Metazoa</taxon>
        <taxon>Cnidaria</taxon>
        <taxon>Anthozoa</taxon>
        <taxon>Octocorallia</taxon>
        <taxon>Malacalcyonacea</taxon>
        <taxon>Plexauridae</taxon>
        <taxon>Paramuricea</taxon>
    </lineage>
</organism>
<evidence type="ECO:0000313" key="8">
    <source>
        <dbReference type="EMBL" id="CAB4008002.1"/>
    </source>
</evidence>
<proteinExistence type="inferred from homology"/>
<protein>
    <submittedName>
        <fullName evidence="8">Partial</fullName>
    </submittedName>
</protein>
<comment type="function">
    <text evidence="1">Acts as a defensive agent. Recognizes blood group fucosylated oligosaccharides including A, B, H and Lewis B-type antigens. Does not recognize Lewis A antigen and has low affinity for monovalent haptens.</text>
</comment>
<comment type="similarity">
    <text evidence="2">Belongs to the fucolectin family.</text>
</comment>
<dbReference type="SMART" id="SM00607">
    <property type="entry name" value="FTP"/>
    <property type="match status" value="1"/>
</dbReference>
<dbReference type="OrthoDB" id="6102375at2759"/>
<accession>A0A7D9EIK2</accession>
<comment type="subunit">
    <text evidence="3">Homotrimer.</text>
</comment>
<dbReference type="InterPro" id="IPR006585">
    <property type="entry name" value="FTP1"/>
</dbReference>
<dbReference type="Gene3D" id="2.60.120.260">
    <property type="entry name" value="Galactose-binding domain-like"/>
    <property type="match status" value="1"/>
</dbReference>
<dbReference type="SUPFAM" id="SSF49785">
    <property type="entry name" value="Galactose-binding domain-like"/>
    <property type="match status" value="1"/>
</dbReference>
<keyword evidence="5" id="KW-0430">Lectin</keyword>
<dbReference type="InterPro" id="IPR051941">
    <property type="entry name" value="BG_Antigen-Binding_Lectin"/>
</dbReference>
<evidence type="ECO:0000256" key="3">
    <source>
        <dbReference type="ARBA" id="ARBA00011233"/>
    </source>
</evidence>
<sequence length="224" mass="25330">MTYCPLRKVRKESHGYFEEMNVPEKELYGSEKNPGLSCLDINSCHDNDGEYWVSSKQTSWNVTKVFCYMNSVKDANSVNLALDKSANQSATSTSWNASAGRAVDGNKNPHFYEGLSCTHTQYPVTDSPPWWRVDLQNVYFIRKLIITGRNDCCQDRLKDFEIRIGLSLDNNGNSNPTCGGNHSLTSNVVTKSITCPQPMIERYVNIIIPEQNKILTLCEVEVYP</sequence>
<dbReference type="GO" id="GO:0001868">
    <property type="term" value="P:regulation of complement activation, lectin pathway"/>
    <property type="evidence" value="ECO:0007669"/>
    <property type="project" value="UniProtKB-ARBA"/>
</dbReference>
<evidence type="ECO:0000256" key="1">
    <source>
        <dbReference type="ARBA" id="ARBA00002219"/>
    </source>
</evidence>
<dbReference type="PANTHER" id="PTHR45713">
    <property type="entry name" value="FTP DOMAIN-CONTAINING PROTEIN"/>
    <property type="match status" value="1"/>
</dbReference>
<keyword evidence="9" id="KW-1185">Reference proteome</keyword>
<dbReference type="Proteomes" id="UP001152795">
    <property type="component" value="Unassembled WGS sequence"/>
</dbReference>
<dbReference type="GO" id="GO:0046872">
    <property type="term" value="F:metal ion binding"/>
    <property type="evidence" value="ECO:0007669"/>
    <property type="project" value="UniProtKB-KW"/>
</dbReference>
<gene>
    <name evidence="8" type="ORF">PACLA_8A012888</name>
</gene>
<dbReference type="GO" id="GO:0010185">
    <property type="term" value="P:regulation of cellular defense response"/>
    <property type="evidence" value="ECO:0007669"/>
    <property type="project" value="UniProtKB-ARBA"/>
</dbReference>
<dbReference type="GO" id="GO:0042806">
    <property type="term" value="F:fucose binding"/>
    <property type="evidence" value="ECO:0007669"/>
    <property type="project" value="UniProtKB-ARBA"/>
</dbReference>
<evidence type="ECO:0000313" key="9">
    <source>
        <dbReference type="Proteomes" id="UP001152795"/>
    </source>
</evidence>
<dbReference type="AlphaFoldDB" id="A0A7D9EIK2"/>
<dbReference type="InterPro" id="IPR008979">
    <property type="entry name" value="Galactose-bd-like_sf"/>
</dbReference>
<dbReference type="PANTHER" id="PTHR45713:SF6">
    <property type="entry name" value="F5_8 TYPE C DOMAIN-CONTAINING PROTEIN"/>
    <property type="match status" value="1"/>
</dbReference>
<evidence type="ECO:0000256" key="4">
    <source>
        <dbReference type="ARBA" id="ARBA00022723"/>
    </source>
</evidence>
<comment type="caution">
    <text evidence="8">The sequence shown here is derived from an EMBL/GenBank/DDBJ whole genome shotgun (WGS) entry which is preliminary data.</text>
</comment>
<name>A0A7D9EIK2_PARCT</name>
<keyword evidence="6" id="KW-0106">Calcium</keyword>
<keyword evidence="7" id="KW-1015">Disulfide bond</keyword>
<dbReference type="Gene3D" id="3.30.750.130">
    <property type="match status" value="1"/>
</dbReference>
<evidence type="ECO:0000256" key="2">
    <source>
        <dbReference type="ARBA" id="ARBA00010147"/>
    </source>
</evidence>
<evidence type="ECO:0000256" key="7">
    <source>
        <dbReference type="ARBA" id="ARBA00023157"/>
    </source>
</evidence>
<keyword evidence="4" id="KW-0479">Metal-binding</keyword>